<organism evidence="2 3">
    <name type="scientific">Streblomastix strix</name>
    <dbReference type="NCBI Taxonomy" id="222440"/>
    <lineage>
        <taxon>Eukaryota</taxon>
        <taxon>Metamonada</taxon>
        <taxon>Preaxostyla</taxon>
        <taxon>Oxymonadida</taxon>
        <taxon>Streblomastigidae</taxon>
        <taxon>Streblomastix</taxon>
    </lineage>
</organism>
<proteinExistence type="predicted"/>
<comment type="caution">
    <text evidence="2">The sequence shown here is derived from an EMBL/GenBank/DDBJ whole genome shotgun (WGS) entry which is preliminary data.</text>
</comment>
<protein>
    <submittedName>
        <fullName evidence="2">Uncharacterized protein</fullName>
    </submittedName>
</protein>
<evidence type="ECO:0000313" key="3">
    <source>
        <dbReference type="Proteomes" id="UP000324800"/>
    </source>
</evidence>
<feature type="region of interest" description="Disordered" evidence="1">
    <location>
        <begin position="110"/>
        <end position="129"/>
    </location>
</feature>
<feature type="compositionally biased region" description="Basic and acidic residues" evidence="1">
    <location>
        <begin position="115"/>
        <end position="126"/>
    </location>
</feature>
<dbReference type="Proteomes" id="UP000324800">
    <property type="component" value="Unassembled WGS sequence"/>
</dbReference>
<dbReference type="AlphaFoldDB" id="A0A5J4VT12"/>
<gene>
    <name evidence="2" type="ORF">EZS28_018711</name>
</gene>
<reference evidence="2 3" key="1">
    <citation type="submission" date="2019-03" db="EMBL/GenBank/DDBJ databases">
        <title>Single cell metagenomics reveals metabolic interactions within the superorganism composed of flagellate Streblomastix strix and complex community of Bacteroidetes bacteria on its surface.</title>
        <authorList>
            <person name="Treitli S.C."/>
            <person name="Kolisko M."/>
            <person name="Husnik F."/>
            <person name="Keeling P."/>
            <person name="Hampl V."/>
        </authorList>
    </citation>
    <scope>NUCLEOTIDE SEQUENCE [LARGE SCALE GENOMIC DNA]</scope>
    <source>
        <strain evidence="2">ST1C</strain>
    </source>
</reference>
<sequence length="216" mass="25381">MLFSRTNKHITILIKGTQVSKFPRQVKVKRISQNKLKGERICNSQWEWSKEEEFRRSYPGCRSEKETEQQQQQKQSLQHNTPHLFIQPRPQQHSPSPTLGETLTILIIISPGDPRGNKEKELDRKQQKLQQQPALMDIVEKFHEIMKPIVEKEKKPKIMLPGQYKEYPNKDGLAFFYPPQNYRPTQVPGPKYLNLSEEQWNQFDGDLCEGVPPFCL</sequence>
<feature type="region of interest" description="Disordered" evidence="1">
    <location>
        <begin position="59"/>
        <end position="78"/>
    </location>
</feature>
<feature type="compositionally biased region" description="Low complexity" evidence="1">
    <location>
        <begin position="69"/>
        <end position="78"/>
    </location>
</feature>
<feature type="compositionally biased region" description="Basic and acidic residues" evidence="1">
    <location>
        <begin position="59"/>
        <end position="68"/>
    </location>
</feature>
<name>A0A5J4VT12_9EUKA</name>
<evidence type="ECO:0000256" key="1">
    <source>
        <dbReference type="SAM" id="MobiDB-lite"/>
    </source>
</evidence>
<evidence type="ECO:0000313" key="2">
    <source>
        <dbReference type="EMBL" id="KAA6385758.1"/>
    </source>
</evidence>
<accession>A0A5J4VT12</accession>
<dbReference type="EMBL" id="SNRW01005120">
    <property type="protein sequence ID" value="KAA6385758.1"/>
    <property type="molecule type" value="Genomic_DNA"/>
</dbReference>